<dbReference type="InterPro" id="IPR052774">
    <property type="entry name" value="Celegans_DevNeuronal_Protein"/>
</dbReference>
<dbReference type="EMBL" id="QDEB01042466">
    <property type="protein sequence ID" value="RZC38532.1"/>
    <property type="molecule type" value="Genomic_DNA"/>
</dbReference>
<evidence type="ECO:0008006" key="5">
    <source>
        <dbReference type="Google" id="ProtNLM"/>
    </source>
</evidence>
<dbReference type="InterPro" id="IPR003609">
    <property type="entry name" value="Pan_app"/>
</dbReference>
<dbReference type="OrthoDB" id="6430118at2759"/>
<organism evidence="3 4">
    <name type="scientific">Asbolus verrucosus</name>
    <name type="common">Desert ironclad beetle</name>
    <dbReference type="NCBI Taxonomy" id="1661398"/>
    <lineage>
        <taxon>Eukaryota</taxon>
        <taxon>Metazoa</taxon>
        <taxon>Ecdysozoa</taxon>
        <taxon>Arthropoda</taxon>
        <taxon>Hexapoda</taxon>
        <taxon>Insecta</taxon>
        <taxon>Pterygota</taxon>
        <taxon>Neoptera</taxon>
        <taxon>Endopterygota</taxon>
        <taxon>Coleoptera</taxon>
        <taxon>Polyphaga</taxon>
        <taxon>Cucujiformia</taxon>
        <taxon>Tenebrionidae</taxon>
        <taxon>Pimeliinae</taxon>
        <taxon>Asbolus</taxon>
    </lineage>
</organism>
<dbReference type="GO" id="GO:0009653">
    <property type="term" value="P:anatomical structure morphogenesis"/>
    <property type="evidence" value="ECO:0007669"/>
    <property type="project" value="TreeGrafter"/>
</dbReference>
<dbReference type="SMART" id="SM00241">
    <property type="entry name" value="ZP"/>
    <property type="match status" value="1"/>
</dbReference>
<name>A0A482W064_ASBVE</name>
<protein>
    <recommendedName>
        <fullName evidence="5">PAN 1 domain containing protein</fullName>
    </recommendedName>
</protein>
<dbReference type="PANTHER" id="PTHR47327">
    <property type="entry name" value="FI18240P1-RELATED"/>
    <property type="match status" value="1"/>
</dbReference>
<reference evidence="3 4" key="1">
    <citation type="submission" date="2017-03" db="EMBL/GenBank/DDBJ databases">
        <title>Genome of the blue death feigning beetle - Asbolus verrucosus.</title>
        <authorList>
            <person name="Rider S.D."/>
        </authorList>
    </citation>
    <scope>NUCLEOTIDE SEQUENCE [LARGE SCALE GENOMIC DNA]</scope>
    <source>
        <strain evidence="3">Butters</strain>
        <tissue evidence="3">Head and leg muscle</tissue>
    </source>
</reference>
<accession>A0A482W064</accession>
<dbReference type="Pfam" id="PF00024">
    <property type="entry name" value="PAN_1"/>
    <property type="match status" value="2"/>
</dbReference>
<keyword evidence="4" id="KW-1185">Reference proteome</keyword>
<comment type="caution">
    <text evidence="3">The sequence shown here is derived from an EMBL/GenBank/DDBJ whole genome shotgun (WGS) entry which is preliminary data.</text>
</comment>
<dbReference type="Proteomes" id="UP000292052">
    <property type="component" value="Unassembled WGS sequence"/>
</dbReference>
<dbReference type="AlphaFoldDB" id="A0A482W064"/>
<dbReference type="SUPFAM" id="SSF57414">
    <property type="entry name" value="Hairpin loop containing domain-like"/>
    <property type="match status" value="1"/>
</dbReference>
<feature type="domain" description="Apple" evidence="1">
    <location>
        <begin position="85"/>
        <end position="178"/>
    </location>
</feature>
<dbReference type="PROSITE" id="PS51034">
    <property type="entry name" value="ZP_2"/>
    <property type="match status" value="1"/>
</dbReference>
<gene>
    <name evidence="3" type="ORF">BDFB_011024</name>
</gene>
<dbReference type="Gene3D" id="3.50.4.10">
    <property type="entry name" value="Hepatocyte Growth Factor"/>
    <property type="match status" value="2"/>
</dbReference>
<sequence length="521" mass="58638">MNCPKEDITFEKILGLRPSDNNHPLLLHKNKNNNHTPITRECLEKCKSNAECRSFVIYFNGVQELENVVDTNTAWFVKFVLVKSCTKLWIFETIPGTTLVGNDTKILPKTLTRTECQQNCLQEKEFSCKSAKFRIKPSDYGPNDETTGICILSDSDRHILPNAYRASGYDDEYFENQCSETYREDQDEFCAYEEYSNVTLMHNDIYYENKTKDSCQQLCEETEIFNCRGYSLVANKKSFDCFIHSEDSKIHGPRLLIENPFGKYYEKAQCINISITCSETYMTVTYSPKMKFIGRMYMEGYSEQPECFVTGRGTETLALKLSVLSTQCGVIKAVAPENRTLMAGTMIVQYNPLVQTQGDRTIRIGCIYGNDSKVLIGTGITITSAPNQGSALINSTNTAATPVVEMRVLDFNSQSEVSSTQIGQELQLVIEIRPADGPLDIWAGHLVAMTENSDESILLLDDRGCPTNLNIFPALTKIVTNDTRKLVATFQAFKFSSSPIVRFSVIVQFCPEICPSITFSG</sequence>
<feature type="non-terminal residue" evidence="3">
    <location>
        <position position="521"/>
    </location>
</feature>
<feature type="domain" description="Apple" evidence="1">
    <location>
        <begin position="190"/>
        <end position="270"/>
    </location>
</feature>
<evidence type="ECO:0000259" key="1">
    <source>
        <dbReference type="PROSITE" id="PS50948"/>
    </source>
</evidence>
<dbReference type="InterPro" id="IPR001507">
    <property type="entry name" value="ZP_dom"/>
</dbReference>
<evidence type="ECO:0000259" key="2">
    <source>
        <dbReference type="PROSITE" id="PS51034"/>
    </source>
</evidence>
<dbReference type="InterPro" id="IPR056953">
    <property type="entry name" value="CUT_N"/>
</dbReference>
<dbReference type="SMART" id="SM00473">
    <property type="entry name" value="PAN_AP"/>
    <property type="match status" value="2"/>
</dbReference>
<dbReference type="PROSITE" id="PS50948">
    <property type="entry name" value="PAN"/>
    <property type="match status" value="2"/>
</dbReference>
<dbReference type="PANTHER" id="PTHR47327:SF8">
    <property type="entry name" value="FI17836P1"/>
    <property type="match status" value="1"/>
</dbReference>
<evidence type="ECO:0000313" key="4">
    <source>
        <dbReference type="Proteomes" id="UP000292052"/>
    </source>
</evidence>
<dbReference type="CDD" id="cd01099">
    <property type="entry name" value="PAN_AP_HGF"/>
    <property type="match status" value="1"/>
</dbReference>
<feature type="domain" description="ZP" evidence="2">
    <location>
        <begin position="276"/>
        <end position="521"/>
    </location>
</feature>
<proteinExistence type="predicted"/>
<dbReference type="STRING" id="1661398.A0A482W064"/>
<dbReference type="Pfam" id="PF25057">
    <property type="entry name" value="CUT_N"/>
    <property type="match status" value="1"/>
</dbReference>
<evidence type="ECO:0000313" key="3">
    <source>
        <dbReference type="EMBL" id="RZC38532.1"/>
    </source>
</evidence>